<dbReference type="AlphaFoldDB" id="A0A4Q0M7B1"/>
<evidence type="ECO:0000259" key="6">
    <source>
        <dbReference type="PROSITE" id="PS50949"/>
    </source>
</evidence>
<organism evidence="7 8">
    <name type="scientific">Arcticibacter tournemirensis</name>
    <dbReference type="NCBI Taxonomy" id="699437"/>
    <lineage>
        <taxon>Bacteria</taxon>
        <taxon>Pseudomonadati</taxon>
        <taxon>Bacteroidota</taxon>
        <taxon>Sphingobacteriia</taxon>
        <taxon>Sphingobacteriales</taxon>
        <taxon>Sphingobacteriaceae</taxon>
        <taxon>Arcticibacter</taxon>
    </lineage>
</organism>
<keyword evidence="3" id="KW-0805">Transcription regulation</keyword>
<dbReference type="Pfam" id="PF00155">
    <property type="entry name" value="Aminotran_1_2"/>
    <property type="match status" value="1"/>
</dbReference>
<dbReference type="SMART" id="SM00345">
    <property type="entry name" value="HTH_GNTR"/>
    <property type="match status" value="1"/>
</dbReference>
<dbReference type="EMBL" id="RXOC01000010">
    <property type="protein sequence ID" value="RXF68659.1"/>
    <property type="molecule type" value="Genomic_DNA"/>
</dbReference>
<proteinExistence type="inferred from homology"/>
<dbReference type="PANTHER" id="PTHR46577:SF1">
    <property type="entry name" value="HTH-TYPE TRANSCRIPTIONAL REGULATORY PROTEIN GABR"/>
    <property type="match status" value="1"/>
</dbReference>
<accession>A0A4Q0M7B1</accession>
<dbReference type="PROSITE" id="PS50949">
    <property type="entry name" value="HTH_GNTR"/>
    <property type="match status" value="1"/>
</dbReference>
<evidence type="ECO:0000256" key="3">
    <source>
        <dbReference type="ARBA" id="ARBA00023015"/>
    </source>
</evidence>
<dbReference type="InterPro" id="IPR000524">
    <property type="entry name" value="Tscrpt_reg_HTH_GntR"/>
</dbReference>
<dbReference type="PANTHER" id="PTHR46577">
    <property type="entry name" value="HTH-TYPE TRANSCRIPTIONAL REGULATORY PROTEIN GABR"/>
    <property type="match status" value="1"/>
</dbReference>
<keyword evidence="5" id="KW-0804">Transcription</keyword>
<dbReference type="InterPro" id="IPR051446">
    <property type="entry name" value="HTH_trans_reg/aminotransferase"/>
</dbReference>
<dbReference type="GO" id="GO:0008483">
    <property type="term" value="F:transaminase activity"/>
    <property type="evidence" value="ECO:0007669"/>
    <property type="project" value="UniProtKB-KW"/>
</dbReference>
<dbReference type="InterPro" id="IPR015421">
    <property type="entry name" value="PyrdxlP-dep_Trfase_major"/>
</dbReference>
<gene>
    <name evidence="7" type="ORF">EKH83_15130</name>
</gene>
<dbReference type="CDD" id="cd07377">
    <property type="entry name" value="WHTH_GntR"/>
    <property type="match status" value="1"/>
</dbReference>
<evidence type="ECO:0000313" key="7">
    <source>
        <dbReference type="EMBL" id="RXF68659.1"/>
    </source>
</evidence>
<dbReference type="InterPro" id="IPR004839">
    <property type="entry name" value="Aminotransferase_I/II_large"/>
</dbReference>
<sequence>MSSPARLPFEHIVSIDRDSSTAVYLQIARQLTNAIKQGHLVPGSRLPGSRALSLELKVHRKTVVAAYGELEAQGWIEVSPNRGAYINNIPEQNDPSSSHFGQAPIAFASQTGYTFRRSILLDKPQEPNPGWLAFSDGMPDVRLTPTEILTRTYSGIMKRKNNRKYLAYSAVEGNVFYREMLAEYLNNTRGLHITKDNILTTRGTQMAIFLTSALLLTPGDLVIVARLGFYESNMIFQHFGAWLMQVPVDQDGISVDAISRLCKVNRIRMVYVTPSHHYPTGVTLSEQRRRELLELSEKYGFIVLEDDYEHDFHYEGGLPLPIASADQSGMTIHIGSFCKVLAPGLRMGYLVAPPNLIDELGRLRQIVDRQGDATMEQTVAELLAEGEIQRQLKKNQRVYQERRDAFCSLLQSKLNGHVKFASPYGGLSVWTEWDRTLNLMRISKQCMKRGLHLPQTLLYQNESITAVKLGFADLDSNEMEEAVTLLARVVNESAL</sequence>
<dbReference type="SUPFAM" id="SSF53383">
    <property type="entry name" value="PLP-dependent transferases"/>
    <property type="match status" value="1"/>
</dbReference>
<keyword evidence="2" id="KW-0663">Pyridoxal phosphate</keyword>
<keyword evidence="7" id="KW-0032">Aminotransferase</keyword>
<dbReference type="InterPro" id="IPR036388">
    <property type="entry name" value="WH-like_DNA-bd_sf"/>
</dbReference>
<evidence type="ECO:0000256" key="5">
    <source>
        <dbReference type="ARBA" id="ARBA00023163"/>
    </source>
</evidence>
<dbReference type="Pfam" id="PF00392">
    <property type="entry name" value="GntR"/>
    <property type="match status" value="1"/>
</dbReference>
<reference evidence="7 8" key="1">
    <citation type="submission" date="2018-12" db="EMBL/GenBank/DDBJ databases">
        <title>The Draft Genome Sequence of the Soil Bacterium Pedobacter tournemirensis R1.</title>
        <authorList>
            <person name="He J."/>
        </authorList>
    </citation>
    <scope>NUCLEOTIDE SEQUENCE [LARGE SCALE GENOMIC DNA]</scope>
    <source>
        <strain evidence="7 8">R1</strain>
    </source>
</reference>
<feature type="domain" description="HTH gntR-type" evidence="6">
    <location>
        <begin position="21"/>
        <end position="89"/>
    </location>
</feature>
<dbReference type="Gene3D" id="3.40.640.10">
    <property type="entry name" value="Type I PLP-dependent aspartate aminotransferase-like (Major domain)"/>
    <property type="match status" value="1"/>
</dbReference>
<evidence type="ECO:0000256" key="1">
    <source>
        <dbReference type="ARBA" id="ARBA00005384"/>
    </source>
</evidence>
<dbReference type="GO" id="GO:0003677">
    <property type="term" value="F:DNA binding"/>
    <property type="evidence" value="ECO:0007669"/>
    <property type="project" value="UniProtKB-KW"/>
</dbReference>
<keyword evidence="7" id="KW-0808">Transferase</keyword>
<dbReference type="GO" id="GO:0030170">
    <property type="term" value="F:pyridoxal phosphate binding"/>
    <property type="evidence" value="ECO:0007669"/>
    <property type="project" value="InterPro"/>
</dbReference>
<dbReference type="Proteomes" id="UP000290848">
    <property type="component" value="Unassembled WGS sequence"/>
</dbReference>
<keyword evidence="4" id="KW-0238">DNA-binding</keyword>
<name>A0A4Q0M7B1_9SPHI</name>
<dbReference type="RefSeq" id="WP_128770290.1">
    <property type="nucleotide sequence ID" value="NZ_RXOC01000010.1"/>
</dbReference>
<dbReference type="InterPro" id="IPR015424">
    <property type="entry name" value="PyrdxlP-dep_Trfase"/>
</dbReference>
<dbReference type="GO" id="GO:0003700">
    <property type="term" value="F:DNA-binding transcription factor activity"/>
    <property type="evidence" value="ECO:0007669"/>
    <property type="project" value="InterPro"/>
</dbReference>
<comment type="similarity">
    <text evidence="1">In the C-terminal section; belongs to the class-I pyridoxal-phosphate-dependent aminotransferase family.</text>
</comment>
<evidence type="ECO:0000256" key="2">
    <source>
        <dbReference type="ARBA" id="ARBA00022898"/>
    </source>
</evidence>
<dbReference type="Gene3D" id="1.10.10.10">
    <property type="entry name" value="Winged helix-like DNA-binding domain superfamily/Winged helix DNA-binding domain"/>
    <property type="match status" value="1"/>
</dbReference>
<comment type="caution">
    <text evidence="7">The sequence shown here is derived from an EMBL/GenBank/DDBJ whole genome shotgun (WGS) entry which is preliminary data.</text>
</comment>
<evidence type="ECO:0000313" key="8">
    <source>
        <dbReference type="Proteomes" id="UP000290848"/>
    </source>
</evidence>
<dbReference type="CDD" id="cd00609">
    <property type="entry name" value="AAT_like"/>
    <property type="match status" value="1"/>
</dbReference>
<dbReference type="InterPro" id="IPR036390">
    <property type="entry name" value="WH_DNA-bd_sf"/>
</dbReference>
<dbReference type="SUPFAM" id="SSF46785">
    <property type="entry name" value="Winged helix' DNA-binding domain"/>
    <property type="match status" value="1"/>
</dbReference>
<protein>
    <submittedName>
        <fullName evidence="7">PLP-dependent aminotransferase family protein</fullName>
    </submittedName>
</protein>
<evidence type="ECO:0000256" key="4">
    <source>
        <dbReference type="ARBA" id="ARBA00023125"/>
    </source>
</evidence>